<sequence length="89" mass="9665">MVLILALAALETKSSRAEAASAYWACIDIGCMLNLQAWLQHLHERPSFKTGLTIPFARPAFFGPPWATEADIAAEIGANAAQFSIPHQK</sequence>
<organism evidence="1 2">
    <name type="scientific">Symbiodinium microadriaticum</name>
    <name type="common">Dinoflagellate</name>
    <name type="synonym">Zooxanthella microadriatica</name>
    <dbReference type="NCBI Taxonomy" id="2951"/>
    <lineage>
        <taxon>Eukaryota</taxon>
        <taxon>Sar</taxon>
        <taxon>Alveolata</taxon>
        <taxon>Dinophyceae</taxon>
        <taxon>Suessiales</taxon>
        <taxon>Symbiodiniaceae</taxon>
        <taxon>Symbiodinium</taxon>
    </lineage>
</organism>
<protein>
    <submittedName>
        <fullName evidence="1">Uncharacterized protein</fullName>
    </submittedName>
</protein>
<reference evidence="1 2" key="1">
    <citation type="submission" date="2016-02" db="EMBL/GenBank/DDBJ databases">
        <title>Genome analysis of coral dinoflagellate symbionts highlights evolutionary adaptations to a symbiotic lifestyle.</title>
        <authorList>
            <person name="Aranda M."/>
            <person name="Li Y."/>
            <person name="Liew Y.J."/>
            <person name="Baumgarten S."/>
            <person name="Simakov O."/>
            <person name="Wilson M."/>
            <person name="Piel J."/>
            <person name="Ashoor H."/>
            <person name="Bougouffa S."/>
            <person name="Bajic V.B."/>
            <person name="Ryu T."/>
            <person name="Ravasi T."/>
            <person name="Bayer T."/>
            <person name="Micklem G."/>
            <person name="Kim H."/>
            <person name="Bhak J."/>
            <person name="Lajeunesse T.C."/>
            <person name="Voolstra C.R."/>
        </authorList>
    </citation>
    <scope>NUCLEOTIDE SEQUENCE [LARGE SCALE GENOMIC DNA]</scope>
    <source>
        <strain evidence="1 2">CCMP2467</strain>
    </source>
</reference>
<gene>
    <name evidence="1" type="ORF">AK812_SmicGene23262</name>
</gene>
<keyword evidence="2" id="KW-1185">Reference proteome</keyword>
<comment type="caution">
    <text evidence="1">The sequence shown here is derived from an EMBL/GenBank/DDBJ whole genome shotgun (WGS) entry which is preliminary data.</text>
</comment>
<accession>A0A1Q9DHM1</accession>
<proteinExistence type="predicted"/>
<dbReference type="OrthoDB" id="441713at2759"/>
<dbReference type="AlphaFoldDB" id="A0A1Q9DHM1"/>
<evidence type="ECO:0000313" key="1">
    <source>
        <dbReference type="EMBL" id="OLP94676.1"/>
    </source>
</evidence>
<evidence type="ECO:0000313" key="2">
    <source>
        <dbReference type="Proteomes" id="UP000186817"/>
    </source>
</evidence>
<dbReference type="Proteomes" id="UP000186817">
    <property type="component" value="Unassembled WGS sequence"/>
</dbReference>
<name>A0A1Q9DHM1_SYMMI</name>
<dbReference type="EMBL" id="LSRX01000533">
    <property type="protein sequence ID" value="OLP94676.1"/>
    <property type="molecule type" value="Genomic_DNA"/>
</dbReference>